<evidence type="ECO:0000256" key="1">
    <source>
        <dbReference type="ARBA" id="ARBA00022737"/>
    </source>
</evidence>
<keyword evidence="2 3" id="KW-0802">TPR repeat</keyword>
<dbReference type="PROSITE" id="PS50005">
    <property type="entry name" value="TPR"/>
    <property type="match status" value="1"/>
</dbReference>
<dbReference type="Pfam" id="PF13414">
    <property type="entry name" value="TPR_11"/>
    <property type="match status" value="1"/>
</dbReference>
<organism evidence="5 6">
    <name type="scientific">Taishania pollutisoli</name>
    <dbReference type="NCBI Taxonomy" id="2766479"/>
    <lineage>
        <taxon>Bacteria</taxon>
        <taxon>Pseudomonadati</taxon>
        <taxon>Bacteroidota</taxon>
        <taxon>Flavobacteriia</taxon>
        <taxon>Flavobacteriales</taxon>
        <taxon>Crocinitomicaceae</taxon>
        <taxon>Taishania</taxon>
    </lineage>
</organism>
<dbReference type="InterPro" id="IPR019734">
    <property type="entry name" value="TPR_rpt"/>
</dbReference>
<keyword evidence="1" id="KW-0677">Repeat</keyword>
<dbReference type="EMBL" id="JACVEL010000002">
    <property type="protein sequence ID" value="MBC9811784.1"/>
    <property type="molecule type" value="Genomic_DNA"/>
</dbReference>
<protein>
    <submittedName>
        <fullName evidence="5">Tetratricopeptide repeat protein</fullName>
    </submittedName>
</protein>
<feature type="chain" id="PRO_5035195200" evidence="4">
    <location>
        <begin position="22"/>
        <end position="401"/>
    </location>
</feature>
<evidence type="ECO:0000256" key="2">
    <source>
        <dbReference type="ARBA" id="ARBA00022803"/>
    </source>
</evidence>
<dbReference type="SUPFAM" id="SSF48452">
    <property type="entry name" value="TPR-like"/>
    <property type="match status" value="2"/>
</dbReference>
<feature type="repeat" description="TPR" evidence="3">
    <location>
        <begin position="277"/>
        <end position="310"/>
    </location>
</feature>
<name>A0A8J6TSU7_9FLAO</name>
<proteinExistence type="predicted"/>
<dbReference type="SMART" id="SM00028">
    <property type="entry name" value="TPR"/>
    <property type="match status" value="2"/>
</dbReference>
<reference evidence="5" key="1">
    <citation type="submission" date="2020-09" db="EMBL/GenBank/DDBJ databases">
        <title>Taishania pollutisoli gen. nov., sp. nov., Isolated from Tetrabromobisphenol A-Contaminated Soil.</title>
        <authorList>
            <person name="Chen Q."/>
        </authorList>
    </citation>
    <scope>NUCLEOTIDE SEQUENCE</scope>
    <source>
        <strain evidence="5">CZZ-1</strain>
    </source>
</reference>
<dbReference type="PROSITE" id="PS50293">
    <property type="entry name" value="TPR_REGION"/>
    <property type="match status" value="1"/>
</dbReference>
<dbReference type="AlphaFoldDB" id="A0A8J6TSU7"/>
<dbReference type="Proteomes" id="UP000652681">
    <property type="component" value="Unassembled WGS sequence"/>
</dbReference>
<comment type="caution">
    <text evidence="5">The sequence shown here is derived from an EMBL/GenBank/DDBJ whole genome shotgun (WGS) entry which is preliminary data.</text>
</comment>
<dbReference type="RefSeq" id="WP_163490780.1">
    <property type="nucleotide sequence ID" value="NZ_JACVEL010000002.1"/>
</dbReference>
<evidence type="ECO:0000313" key="6">
    <source>
        <dbReference type="Proteomes" id="UP000652681"/>
    </source>
</evidence>
<gene>
    <name evidence="5" type="ORF">H9Y05_04770</name>
</gene>
<evidence type="ECO:0000256" key="3">
    <source>
        <dbReference type="PROSITE-ProRule" id="PRU00339"/>
    </source>
</evidence>
<keyword evidence="6" id="KW-1185">Reference proteome</keyword>
<dbReference type="InterPro" id="IPR051685">
    <property type="entry name" value="Ycf3/AcsC/BcsC/TPR_MFPF"/>
</dbReference>
<keyword evidence="4" id="KW-0732">Signal</keyword>
<dbReference type="InterPro" id="IPR011990">
    <property type="entry name" value="TPR-like_helical_dom_sf"/>
</dbReference>
<evidence type="ECO:0000313" key="5">
    <source>
        <dbReference type="EMBL" id="MBC9811784.1"/>
    </source>
</evidence>
<dbReference type="PANTHER" id="PTHR44943">
    <property type="entry name" value="CELLULOSE SYNTHASE OPERON PROTEIN C"/>
    <property type="match status" value="1"/>
</dbReference>
<feature type="signal peptide" evidence="4">
    <location>
        <begin position="1"/>
        <end position="21"/>
    </location>
</feature>
<sequence>MKTRSFTLIAGCILASGMSFAQKTNETSAAVEFKQKYQPALMTGKIDDAKTALLNAKKYIDLASEHPDTKGTSKTLYYKGEIYGAAAQVAMMTGDTNFVIKNFGPDAFEVSIAALKESYTKDKKFRPDIENSVNMQVGMLAPMAGKFYEEEKYAEAGAAFYYIYKITTAKNVTDTSNLFNAGLCFEKANMDKEAAEAYSELAEIGYHGGEGYALAAGAYTKIKDYDKAKEILAKGRAKLGNDKTILLEQVRLNMTLGDNVAAEKSLNDAIAADPKNKQLHYIIGTIYTDLGQNEKAEEALLKALEIDPNYLEAQYNLGAHYVTWATTLRDKANDLDPNDFNYDVMLSKSQDLYKKALGPLEKYIEKQPNDANVLLILFQINQNLGNTEKAQDYKARYDKAK</sequence>
<dbReference type="PANTHER" id="PTHR44943:SF4">
    <property type="entry name" value="TPR REPEAT-CONTAINING PROTEIN MJ0798"/>
    <property type="match status" value="1"/>
</dbReference>
<accession>A0A8J6TSU7</accession>
<evidence type="ECO:0000256" key="4">
    <source>
        <dbReference type="SAM" id="SignalP"/>
    </source>
</evidence>
<dbReference type="Gene3D" id="1.25.40.10">
    <property type="entry name" value="Tetratricopeptide repeat domain"/>
    <property type="match status" value="2"/>
</dbReference>